<dbReference type="AlphaFoldDB" id="A0A5K3G3P5"/>
<protein>
    <submittedName>
        <fullName evidence="1">Uncharacterized protein</fullName>
    </submittedName>
</protein>
<accession>A0A5K3G3P5</accession>
<organism evidence="1">
    <name type="scientific">Mesocestoides corti</name>
    <name type="common">Flatworm</name>
    <dbReference type="NCBI Taxonomy" id="53468"/>
    <lineage>
        <taxon>Eukaryota</taxon>
        <taxon>Metazoa</taxon>
        <taxon>Spiralia</taxon>
        <taxon>Lophotrochozoa</taxon>
        <taxon>Platyhelminthes</taxon>
        <taxon>Cestoda</taxon>
        <taxon>Eucestoda</taxon>
        <taxon>Cyclophyllidea</taxon>
        <taxon>Mesocestoididae</taxon>
        <taxon>Mesocestoides</taxon>
    </lineage>
</organism>
<dbReference type="WBParaSite" id="MCU_012748-RA">
    <property type="protein sequence ID" value="MCU_012748-RA"/>
    <property type="gene ID" value="MCU_012748"/>
</dbReference>
<sequence>RVYAHSLIRSLQPPSQGPPFRSVWPAARILNSPLIHINIYLGFSSHLGLDVSACMTHTSEV</sequence>
<evidence type="ECO:0000313" key="1">
    <source>
        <dbReference type="WBParaSite" id="MCU_012748-RA"/>
    </source>
</evidence>
<proteinExistence type="predicted"/>
<reference evidence="1" key="1">
    <citation type="submission" date="2019-11" db="UniProtKB">
        <authorList>
            <consortium name="WormBaseParasite"/>
        </authorList>
    </citation>
    <scope>IDENTIFICATION</scope>
</reference>
<name>A0A5K3G3P5_MESCO</name>